<dbReference type="InterPro" id="IPR001343">
    <property type="entry name" value="Hemolysn_Ca-bd"/>
</dbReference>
<accession>A0A1M6LR38</accession>
<keyword evidence="3" id="KW-1185">Reference proteome</keyword>
<evidence type="ECO:0008006" key="4">
    <source>
        <dbReference type="Google" id="ProtNLM"/>
    </source>
</evidence>
<proteinExistence type="predicted"/>
<evidence type="ECO:0000313" key="2">
    <source>
        <dbReference type="EMBL" id="SHJ73657.1"/>
    </source>
</evidence>
<dbReference type="InterPro" id="IPR011049">
    <property type="entry name" value="Serralysin-like_metalloprot_C"/>
</dbReference>
<evidence type="ECO:0000256" key="1">
    <source>
        <dbReference type="SAM" id="MobiDB-lite"/>
    </source>
</evidence>
<evidence type="ECO:0000313" key="3">
    <source>
        <dbReference type="Proteomes" id="UP000184040"/>
    </source>
</evidence>
<protein>
    <recommendedName>
        <fullName evidence="4">Hemolysin-type calcium-binding repeat-containing protein</fullName>
    </recommendedName>
</protein>
<dbReference type="AlphaFoldDB" id="A0A1M6LR38"/>
<gene>
    <name evidence="2" type="ORF">SAMN04488012_11722</name>
</gene>
<organism evidence="2 3">
    <name type="scientific">Palleronia salina</name>
    <dbReference type="NCBI Taxonomy" id="313368"/>
    <lineage>
        <taxon>Bacteria</taxon>
        <taxon>Pseudomonadati</taxon>
        <taxon>Pseudomonadota</taxon>
        <taxon>Alphaproteobacteria</taxon>
        <taxon>Rhodobacterales</taxon>
        <taxon>Roseobacteraceae</taxon>
        <taxon>Palleronia</taxon>
    </lineage>
</organism>
<dbReference type="Pfam" id="PF00353">
    <property type="entry name" value="HemolysinCabind"/>
    <property type="match status" value="2"/>
</dbReference>
<sequence length="149" mass="15026">MTFVSIEDITGTGYGDRLAGDDAANRFTGGRGNDTIEGGSGQDAVVFGVSLADAAFSLDADGLIVSSAEGADLLMPDVESLVFSDATLGFQQAVAQAGTGPDIDGTEVRDVLEGTFMGERITVLGGSDWVTPGRGNDTVDGGAGNDMVA</sequence>
<dbReference type="SUPFAM" id="SSF51120">
    <property type="entry name" value="beta-Roll"/>
    <property type="match status" value="2"/>
</dbReference>
<name>A0A1M6LR38_9RHOB</name>
<dbReference type="EMBL" id="FQZA01000017">
    <property type="protein sequence ID" value="SHJ73657.1"/>
    <property type="molecule type" value="Genomic_DNA"/>
</dbReference>
<dbReference type="RefSeq" id="WP_073130118.1">
    <property type="nucleotide sequence ID" value="NZ_FQZA01000017.1"/>
</dbReference>
<dbReference type="Proteomes" id="UP000184040">
    <property type="component" value="Unassembled WGS sequence"/>
</dbReference>
<feature type="region of interest" description="Disordered" evidence="1">
    <location>
        <begin position="128"/>
        <end position="149"/>
    </location>
</feature>
<dbReference type="GO" id="GO:0005509">
    <property type="term" value="F:calcium ion binding"/>
    <property type="evidence" value="ECO:0007669"/>
    <property type="project" value="InterPro"/>
</dbReference>
<dbReference type="STRING" id="313368.SAMN04488012_11722"/>
<dbReference type="Gene3D" id="2.150.10.10">
    <property type="entry name" value="Serralysin-like metalloprotease, C-terminal"/>
    <property type="match status" value="2"/>
</dbReference>
<reference evidence="2 3" key="1">
    <citation type="submission" date="2016-11" db="EMBL/GenBank/DDBJ databases">
        <authorList>
            <person name="Jaros S."/>
            <person name="Januszkiewicz K."/>
            <person name="Wedrychowicz H."/>
        </authorList>
    </citation>
    <scope>NUCLEOTIDE SEQUENCE [LARGE SCALE GENOMIC DNA]</scope>
    <source>
        <strain evidence="2 3">DSM 26892</strain>
    </source>
</reference>
<dbReference type="PRINTS" id="PR00313">
    <property type="entry name" value="CABNDNGRPT"/>
</dbReference>